<accession>A0ACD3QT91</accession>
<dbReference type="EMBL" id="CM011688">
    <property type="protein sequence ID" value="TMS10292.1"/>
    <property type="molecule type" value="Genomic_DNA"/>
</dbReference>
<gene>
    <name evidence="1" type="ORF">E3U43_002951</name>
</gene>
<sequence>MASKQQLEKETDVYGTCTSKYERRGPVLLKSRDLKQCQQSRLAHFWPHSVPLTEDTSVQSELHCVQKRGSTVMEEVNCTEAISMATWSRTAGLVKTQTVSTLLLLRAQPGSPSGADSLDVGVFTDLQFEDEGAARPGKAQASTPLQASQTVRMLCSLTSDPQLVAQEFLQLAFQLRDLTLTQLKTLWQEASFKCRNDWQPLLDALPACGSENCILLLTDLMRSKELEEEQAYAFLTTIALIPHPSPQIINSINVLLEVPELQSKALLAGSSLVYQLCQRSQMSCVELPQVQTFMQRLEETLKKGYEEQSSAVFYALKSVGNIGLSAPVFIPLLKHFMLGHSAPLELRLAAIQAFRRFPCSADLYRSSQEDPEVRIAAYQQLMRCPDQDVFEVVKTTLRSETSSQVGSYVWSHLTNVLRSEDPVKQSLIESLPDDIISRDFEAEFLKYSSYSDYTVSSGMGITNVETSLVFSPKSFLPRSATANLTLYFHGRAHNLLEVDIHVENVEPLLKNVFGHQTHDSDGESAAQSRKHVQSKEVKRTRRKIDEGHRGEKEMCLSTTNSYLDQARAMLFGKRPTDENRPKCWVGVKVFGNELSVFTCDDLYSQINQLSLSVAGLAVKLLKGHEVHLNHRAVLMTEELVLPSLSGLPVKLGINMTSLLSLRLKGNVNYRDTSHFSLTGYIKPNAHVALSARMGVDGALGQAAVDWVSDLSSSTSLDGSIQLQEGRELRVTLNTPEDVMDIISVSSRVFQLSGDHREEIKGPKSRVQKTTCTPKTWSKMVGWQLCSNASYPLHATGISLPPPGPAHLSLRLLKLDRGLHYYLLEAAYSMLAQRGTWLPREASIHFLLATPQSSISRDMSLDLTFNPHRLLLRITHPLKTIHIQGQLEQERNIKSGKLELLIDGVHYYIMGLVDTHNLLSEQRTRYHLEAKMAADGHPMILSANVTRGLGRKTSFSATVKNVFRETASLSGGMASSRQYSVEAELLLPGVVGSKMLGLMEQKGSLWSSALRLKYGLGGDARHLRQECYMSQRLRSERDSNLTYIMRADHEFYCTSIAPINHKIHLRHEEGPNHIKSSLDMSYGKHWDEINNKRTLLLSQSFKNQSTQNHTSYTLEFSLQVPEKNLNYRTQLLHSHLRQLGSESSTHLKINYNNLMPLVVGLHWKSPPKDTLQKKWEGTFNMDTPWLYIYTAHKLNQHQRHTLQLTSELTASKWLTIRNLLLEGFYRDRDREKEARLKLYTPAVTYIQTGGWGVAGKRSVKASASFSSLWTPPLRGDISLEASKFSHTLQMASTYGKHNVSLTAALNTVDKNLKKRQAMLKMTFSKLKSPSTELEFQGVIEELRRDKKMYQKTAMLQLRQPFQTFPQTLLLRETFTVDLLKGLYILESKAGFHGNREVIHTLTLGYKPPRPFVCSALIHPFSSDIVPSDSEICVTITSNQTQKDIQGRLRIGSKERLTFFGQIQLNPLHSSHQAIKVRANFSHQLELQLPSSAIAEGNVYWDPKNNTDFDYQAKGMLRVERQECKVKATADISTVAGRGSSSVHVRADGKDRVKLDAQMSHILQRGERAVALTVNVSQSLLPTATDLHVNMTANMSSHSVSLHGSYKQGHEAVLAQVKGSLINTPSLQLAVSGDLRHSMASLAILPSVLGLDGALGWSDMLVEGRGLFENTDYSHLILHDGTFEHSAKKHPEHCKYIFINVIVGQMRVRVMETVYRVELKHQEDPGDSLDSEDEEGMMGKKFHVAHDWLCVWVDAEHSCVNVSRRLGDWGTGEVHTGLFHSFQLLRATGVPTSSSAQVRWAQDGGQLSVLVDLQAGPQQLKAEFNGGKTDQVIPRWEYVSRLQHQVKALLKRGVPSSIQAKAHYQMNCTGDATADRLSAQCYGNVAGRPVESLLPSQTSANISIVRSGCSTNLHAVLLAEGEQKGSLSLHLTCHPQLSLRASAQHSLEAVQMMGFPMHGALMLNVSTAHLPGVEVGLELGRCYFRGNLGKTTASQTEEQSSYAVNVTNYCPALQGTVLPVSLALQGLLSVVPCQLTMTSSLRADNQDLSLDLSQSCRPPHLSGTFTHSFLGLRSHGVPQMITVEANAPGGPEQAGVLFIKAGTCYIRANRFIEAKGRTQWLWTLESKCPVLQGNFNGSVWKDPQDTWTATMDTDLEGKKGFLRLSARAWPELCVDGELVHNLPALKNVPQHSRLRVTSKAGKQRYDTEALVQMEQCTVRASGVVMSQRGLQGSLVYHNNCTVIQEWGSPDRMQSSGLLVVSPTVAESQVSMAIDDTELHASVALKKTKDKNEALLSLNHSVPLLKKFGLPANAAITMNCGSHGNGSYYYLLDSRAGNQKISQEMTVTKMSETFRVKSHFRHTVSYLKKQGVPANNSIQVDLGSAGGKTLTLQSQFGGQQAGVRLKMKCLPMTKEIRGAMWHSWLWLQDKGLPRNIEGFCSIQGVFSQLQSRAQLTVDRHKLLASGLNVSVADGRLALMLSYSPLVSNQTGMWPSLDTSLIAQFKGPLRSASIDIHSHDWRLQVVGDVGGWGARGGSKEARVTLKHTVQGQTSPALQVEAWGRLTESQLRCSVAVNPELSSSLALILQGHHLPHSKDLMVKVVQNIPRMLVYLPSQLNVRSQLNQSQSSVAGLVEVLSGKRRLWALGELAAIESGYRQAVELKHSYPQLKPLPRTVAARTVCEARNWSYQVQHEAVWGNQEFSLSGLYSAPPALEMGNQTLKVKINCVPRWTNLEATMERSLQRRLDSVLLSWTRHGRLEQVRALSSWSRSEEMNETKLELKHPFSSTLSQMSLHTLSQTSQSEQRSSQQTHLSWDSSVPVNISLNLNKQWQNNSSRGQACALFSTQQMSVSSVKGCVSVGQDANSYSQNAELRWDNRSIKQGMKYQRGPQGLHSLQVNVGLDKVSPAPCPSHSLLTKIQTNLRDRLEHTVLLSFCPPQPTLSWSGSHRVNSGEELFYTQSRLSVTGRPNQCSLTFALTNSSTPQGSNMSLFSESRIGNWSVEVGGSALSWSRGSGLQVEARLDHKEKIWLNGTSRDSELLQELSAVPLHVSQQAEALLGHGDRSLLALWLSGPLRRIMTDSIPRFLSLLQHASLLGQQELRRPLATLAGVYQDVKGQRPEALWRETVSLWTGGLVEVIPSLLGNPQLRPLAQAGVATLSIALDAVVKAGLVEILLEEWVLRPLQTFASFRPIAELYRLKRKIMDSPFRHEALLVADQFVVTFDGHLYELPSSCPLLLAQDIRSDPSFTLLLTSDSHNFLLVEMNNSTVNIQHNGQVKANCNNAATHTFYSNNGVSVKSGSNIVQVSSQNGASVSCNLLLEVCSFTLDGWLHGTSTGLLGTNDYEAGNDFPVHDGSQAENLDSFFYSWQMKPECIKPPGLTQHFPKAAMSPVSCDFLFSSPDSPLSSCFRVVDPGQFLSVCELSSSRGPCRLASAFAHLCQQNYIPLEVPAQCCKLDHRAKMCIH</sequence>
<evidence type="ECO:0000313" key="1">
    <source>
        <dbReference type="EMBL" id="TMS10292.1"/>
    </source>
</evidence>
<organism evidence="1 2">
    <name type="scientific">Larimichthys crocea</name>
    <name type="common">Large yellow croaker</name>
    <name type="synonym">Pseudosciaena crocea</name>
    <dbReference type="NCBI Taxonomy" id="215358"/>
    <lineage>
        <taxon>Eukaryota</taxon>
        <taxon>Metazoa</taxon>
        <taxon>Chordata</taxon>
        <taxon>Craniata</taxon>
        <taxon>Vertebrata</taxon>
        <taxon>Euteleostomi</taxon>
        <taxon>Actinopterygii</taxon>
        <taxon>Neopterygii</taxon>
        <taxon>Teleostei</taxon>
        <taxon>Neoteleostei</taxon>
        <taxon>Acanthomorphata</taxon>
        <taxon>Eupercaria</taxon>
        <taxon>Sciaenidae</taxon>
        <taxon>Larimichthys</taxon>
    </lineage>
</organism>
<reference evidence="1" key="1">
    <citation type="submission" date="2018-11" db="EMBL/GenBank/DDBJ databases">
        <title>The sequence and de novo assembly of Larimichthys crocea genome using PacBio and Hi-C technologies.</title>
        <authorList>
            <person name="Xu P."/>
            <person name="Chen B."/>
            <person name="Zhou Z."/>
            <person name="Ke Q."/>
            <person name="Wu Y."/>
            <person name="Bai H."/>
            <person name="Pu F."/>
        </authorList>
    </citation>
    <scope>NUCLEOTIDE SEQUENCE</scope>
    <source>
        <tissue evidence="1">Muscle</tissue>
    </source>
</reference>
<evidence type="ECO:0000313" key="2">
    <source>
        <dbReference type="Proteomes" id="UP000793456"/>
    </source>
</evidence>
<dbReference type="Proteomes" id="UP000793456">
    <property type="component" value="Chromosome XV"/>
</dbReference>
<comment type="caution">
    <text evidence="1">The sequence shown here is derived from an EMBL/GenBank/DDBJ whole genome shotgun (WGS) entry which is preliminary data.</text>
</comment>
<proteinExistence type="predicted"/>
<protein>
    <submittedName>
        <fullName evidence="1">Uncharacterized protein</fullName>
    </submittedName>
</protein>
<keyword evidence="2" id="KW-1185">Reference proteome</keyword>
<name>A0ACD3QT91_LARCR</name>